<comment type="similarity">
    <text evidence="7">Belongs to the glycosyltransferase 87 family.</text>
</comment>
<dbReference type="Proteomes" id="UP000184096">
    <property type="component" value="Chromosome I"/>
</dbReference>
<keyword evidence="10" id="KW-1185">Reference proteome</keyword>
<keyword evidence="3" id="KW-0808">Transferase</keyword>
<evidence type="ECO:0000256" key="3">
    <source>
        <dbReference type="ARBA" id="ARBA00022679"/>
    </source>
</evidence>
<evidence type="ECO:0000256" key="7">
    <source>
        <dbReference type="ARBA" id="ARBA00024033"/>
    </source>
</evidence>
<evidence type="ECO:0000256" key="6">
    <source>
        <dbReference type="ARBA" id="ARBA00023136"/>
    </source>
</evidence>
<sequence length="417" mass="44888">MAHFWQGLRSGEWLTAERMRGYSMILLGLCIVATVGWIALSDSFIDRNGKPIGTDFSSFYAAGSLALEGHAAEAYTPTAHYAREQRLFGEKTPYYSWNYPPVFLLVVTPLAALPYPLALGLFQLAGLGLYFLVIAAILAPARRRDPVFARNWLPVAAAFPAVFINLGHGQNGFLTAGLLGAALVTLERPMLSGLCIGLLCYKPQFALVIPVALLVAGCWRVIASAALTVAALVAVSSFCFGIDSWTAFLASTETSRKVLLEQGSVGFERLQSAFAAVRLWGGSVPLSYAVQGAVSALAVVATAWAWRVSDNRALKAALLVTATALTSPHMLDYDLVVLAPALAFLTLVMQQDGARDYDKSLMALIWITPLMARSAADLFGIPLGLLAMLALFVMVLRRLRQQRDNVASGVDLTFANP</sequence>
<dbReference type="InterPro" id="IPR018584">
    <property type="entry name" value="GT87"/>
</dbReference>
<evidence type="ECO:0000313" key="10">
    <source>
        <dbReference type="Proteomes" id="UP000184096"/>
    </source>
</evidence>
<dbReference type="GO" id="GO:0005886">
    <property type="term" value="C:plasma membrane"/>
    <property type="evidence" value="ECO:0007669"/>
    <property type="project" value="UniProtKB-SubCell"/>
</dbReference>
<feature type="transmembrane region" description="Helical" evidence="8">
    <location>
        <begin position="330"/>
        <end position="350"/>
    </location>
</feature>
<evidence type="ECO:0008006" key="11">
    <source>
        <dbReference type="Google" id="ProtNLM"/>
    </source>
</evidence>
<evidence type="ECO:0000256" key="1">
    <source>
        <dbReference type="ARBA" id="ARBA00004651"/>
    </source>
</evidence>
<proteinExistence type="inferred from homology"/>
<evidence type="ECO:0000256" key="4">
    <source>
        <dbReference type="ARBA" id="ARBA00022692"/>
    </source>
</evidence>
<accession>A0A1M7TAA5</accession>
<dbReference type="OrthoDB" id="7679563at2"/>
<keyword evidence="5 8" id="KW-1133">Transmembrane helix</keyword>
<comment type="subcellular location">
    <subcellularLocation>
        <location evidence="1">Cell membrane</location>
        <topology evidence="1">Multi-pass membrane protein</topology>
    </subcellularLocation>
</comment>
<keyword evidence="6 8" id="KW-0472">Membrane</keyword>
<feature type="transmembrane region" description="Helical" evidence="8">
    <location>
        <begin position="121"/>
        <end position="139"/>
    </location>
</feature>
<dbReference type="Pfam" id="PF09594">
    <property type="entry name" value="GT87"/>
    <property type="match status" value="1"/>
</dbReference>
<feature type="transmembrane region" description="Helical" evidence="8">
    <location>
        <begin position="151"/>
        <end position="168"/>
    </location>
</feature>
<feature type="transmembrane region" description="Helical" evidence="8">
    <location>
        <begin position="288"/>
        <end position="309"/>
    </location>
</feature>
<organism evidence="9 10">
    <name type="scientific">Bradyrhizobium erythrophlei</name>
    <dbReference type="NCBI Taxonomy" id="1437360"/>
    <lineage>
        <taxon>Bacteria</taxon>
        <taxon>Pseudomonadati</taxon>
        <taxon>Pseudomonadota</taxon>
        <taxon>Alphaproteobacteria</taxon>
        <taxon>Hyphomicrobiales</taxon>
        <taxon>Nitrobacteraceae</taxon>
        <taxon>Bradyrhizobium</taxon>
    </lineage>
</organism>
<name>A0A1M7TAA5_9BRAD</name>
<feature type="transmembrane region" description="Helical" evidence="8">
    <location>
        <begin position="370"/>
        <end position="396"/>
    </location>
</feature>
<dbReference type="EMBL" id="LT670849">
    <property type="protein sequence ID" value="SHN67613.1"/>
    <property type="molecule type" value="Genomic_DNA"/>
</dbReference>
<feature type="transmembrane region" description="Helical" evidence="8">
    <location>
        <begin position="207"/>
        <end position="235"/>
    </location>
</feature>
<keyword evidence="2" id="KW-1003">Cell membrane</keyword>
<keyword evidence="4 8" id="KW-0812">Transmembrane</keyword>
<feature type="transmembrane region" description="Helical" evidence="8">
    <location>
        <begin position="20"/>
        <end position="40"/>
    </location>
</feature>
<reference evidence="10" key="1">
    <citation type="submission" date="2016-11" db="EMBL/GenBank/DDBJ databases">
        <authorList>
            <person name="Varghese N."/>
            <person name="Submissions S."/>
        </authorList>
    </citation>
    <scope>NUCLEOTIDE SEQUENCE [LARGE SCALE GENOMIC DNA]</scope>
    <source>
        <strain evidence="10">GAS401</strain>
    </source>
</reference>
<evidence type="ECO:0000256" key="5">
    <source>
        <dbReference type="ARBA" id="ARBA00022989"/>
    </source>
</evidence>
<dbReference type="RefSeq" id="WP_072817116.1">
    <property type="nucleotide sequence ID" value="NZ_LT670849.1"/>
</dbReference>
<evidence type="ECO:0000313" key="9">
    <source>
        <dbReference type="EMBL" id="SHN67613.1"/>
    </source>
</evidence>
<protein>
    <recommendedName>
        <fullName evidence="11">DUF2029 domain-containing protein</fullName>
    </recommendedName>
</protein>
<dbReference type="AlphaFoldDB" id="A0A1M7TAA5"/>
<evidence type="ECO:0000256" key="2">
    <source>
        <dbReference type="ARBA" id="ARBA00022475"/>
    </source>
</evidence>
<gene>
    <name evidence="9" type="ORF">SAMN05444170_1220</name>
</gene>
<evidence type="ECO:0000256" key="8">
    <source>
        <dbReference type="SAM" id="Phobius"/>
    </source>
</evidence>
<dbReference type="GO" id="GO:0016758">
    <property type="term" value="F:hexosyltransferase activity"/>
    <property type="evidence" value="ECO:0007669"/>
    <property type="project" value="InterPro"/>
</dbReference>